<feature type="region of interest" description="Disordered" evidence="1">
    <location>
        <begin position="116"/>
        <end position="136"/>
    </location>
</feature>
<dbReference type="PANTHER" id="PTHR32305">
    <property type="match status" value="1"/>
</dbReference>
<accession>A0A1M6XEA3</accession>
<dbReference type="AlphaFoldDB" id="A0A1M6XEA3"/>
<dbReference type="NCBIfam" id="TIGR03696">
    <property type="entry name" value="Rhs_assc_core"/>
    <property type="match status" value="1"/>
</dbReference>
<dbReference type="Gene3D" id="2.180.10.10">
    <property type="entry name" value="RHS repeat-associated core"/>
    <property type="match status" value="1"/>
</dbReference>
<dbReference type="PANTHER" id="PTHR32305:SF15">
    <property type="entry name" value="PROTEIN RHSA-RELATED"/>
    <property type="match status" value="1"/>
</dbReference>
<evidence type="ECO:0000256" key="1">
    <source>
        <dbReference type="SAM" id="MobiDB-lite"/>
    </source>
</evidence>
<dbReference type="InterPro" id="IPR050708">
    <property type="entry name" value="T6SS_VgrG/RHS"/>
</dbReference>
<dbReference type="OrthoDB" id="9815752at2"/>
<evidence type="ECO:0000313" key="2">
    <source>
        <dbReference type="EMBL" id="SHL04248.1"/>
    </source>
</evidence>
<dbReference type="Proteomes" id="UP000183997">
    <property type="component" value="Unassembled WGS sequence"/>
</dbReference>
<organism evidence="2 3">
    <name type="scientific">Desulforamulus aeronauticus DSM 10349</name>
    <dbReference type="NCBI Taxonomy" id="1121421"/>
    <lineage>
        <taxon>Bacteria</taxon>
        <taxon>Bacillati</taxon>
        <taxon>Bacillota</taxon>
        <taxon>Clostridia</taxon>
        <taxon>Eubacteriales</taxon>
        <taxon>Peptococcaceae</taxon>
        <taxon>Desulforamulus</taxon>
    </lineage>
</organism>
<name>A0A1M6XEA3_9FIRM</name>
<sequence>MDQNGNIVNNYAYDEWGNILTKQEQVTNPLRYAGEYYDDESGLYYLRSRYYDPTIGRFISRDSYEGDITNPLSLNLYTYVENDPLSYVDPSGHSLIGAVIGIGIGVAIGISTGSSRNKGGSSYSGSNSSGGSSSGGSSSVSNSLDFIGSFINLFSGKYSDQFTNLKYTRVAMTTPILDNPNLRKKYLDPEVLQGARGNDPYGKGVQMETLYYLEMLHYNRNKLNNPPYSEQDAIRVKWIKLPKSKSVLHQIGEGNESNVKYISPNGKMEAIYNSQGNLVIDPVNKGTYNFASPSDPSNHFYYDMLPYYVLGNEPEDTTTFGDRIRATGQVVPALFK</sequence>
<keyword evidence="3" id="KW-1185">Reference proteome</keyword>
<gene>
    <name evidence="2" type="ORF">SAMN02745123_03999</name>
</gene>
<dbReference type="EMBL" id="FRAR01000045">
    <property type="protein sequence ID" value="SHL04248.1"/>
    <property type="molecule type" value="Genomic_DNA"/>
</dbReference>
<reference evidence="3" key="1">
    <citation type="submission" date="2016-11" db="EMBL/GenBank/DDBJ databases">
        <authorList>
            <person name="Varghese N."/>
            <person name="Submissions S."/>
        </authorList>
    </citation>
    <scope>NUCLEOTIDE SEQUENCE [LARGE SCALE GENOMIC DNA]</scope>
    <source>
        <strain evidence="3">DSM 10349</strain>
    </source>
</reference>
<dbReference type="STRING" id="1121421.SAMN02745123_03999"/>
<protein>
    <submittedName>
        <fullName evidence="2">RHS repeat-associated core domain-containing protein</fullName>
    </submittedName>
</protein>
<proteinExistence type="predicted"/>
<dbReference type="RefSeq" id="WP_072917831.1">
    <property type="nucleotide sequence ID" value="NZ_FRAR01000045.1"/>
</dbReference>
<evidence type="ECO:0000313" key="3">
    <source>
        <dbReference type="Proteomes" id="UP000183997"/>
    </source>
</evidence>
<dbReference type="InterPro" id="IPR022385">
    <property type="entry name" value="Rhs_assc_core"/>
</dbReference>